<dbReference type="Gene3D" id="3.40.50.150">
    <property type="entry name" value="Vaccinia Virus protein VP39"/>
    <property type="match status" value="1"/>
</dbReference>
<dbReference type="GO" id="GO:0005829">
    <property type="term" value="C:cytosol"/>
    <property type="evidence" value="ECO:0007669"/>
    <property type="project" value="TreeGrafter"/>
</dbReference>
<dbReference type="PANTHER" id="PTHR11727">
    <property type="entry name" value="DIMETHYLADENOSINE TRANSFERASE"/>
    <property type="match status" value="1"/>
</dbReference>
<dbReference type="InterPro" id="IPR020598">
    <property type="entry name" value="rRNA_Ade_methylase_Trfase_N"/>
</dbReference>
<dbReference type="InterPro" id="IPR001737">
    <property type="entry name" value="KsgA/Erm"/>
</dbReference>
<dbReference type="AlphaFoldDB" id="C9RQZ3"/>
<evidence type="ECO:0000313" key="13">
    <source>
        <dbReference type="Proteomes" id="UP000001497"/>
    </source>
</evidence>
<accession>C9RQZ3</accession>
<dbReference type="Proteomes" id="UP000001497">
    <property type="component" value="Chromosome"/>
</dbReference>
<keyword evidence="1 7" id="KW-0963">Cytoplasm</keyword>
<keyword evidence="3 7" id="KW-0489">Methyltransferase</keyword>
<dbReference type="PANTHER" id="PTHR11727:SF7">
    <property type="entry name" value="DIMETHYLADENOSINE TRANSFERASE-RELATED"/>
    <property type="match status" value="1"/>
</dbReference>
<feature type="binding site" evidence="7 8">
    <location>
        <position position="84"/>
    </location>
    <ligand>
        <name>S-adenosyl-L-methionine</name>
        <dbReference type="ChEBI" id="CHEBI:59789"/>
    </ligand>
</feature>
<dbReference type="KEGG" id="fsu:Fisuc_1381"/>
<feature type="binding site" evidence="7 8">
    <location>
        <position position="12"/>
    </location>
    <ligand>
        <name>S-adenosyl-L-methionine</name>
        <dbReference type="ChEBI" id="CHEBI:59789"/>
    </ligand>
</feature>
<keyword evidence="5 7" id="KW-0949">S-adenosyl-L-methionine</keyword>
<dbReference type="PROSITE" id="PS01131">
    <property type="entry name" value="RRNA_A_DIMETH"/>
    <property type="match status" value="1"/>
</dbReference>
<dbReference type="KEGG" id="fsc:FSU_1847"/>
<keyword evidence="13" id="KW-1185">Reference proteome</keyword>
<name>C9RQZ3_FIBSS</name>
<evidence type="ECO:0000256" key="5">
    <source>
        <dbReference type="ARBA" id="ARBA00022691"/>
    </source>
</evidence>
<dbReference type="SMART" id="SM00650">
    <property type="entry name" value="rADc"/>
    <property type="match status" value="1"/>
</dbReference>
<dbReference type="eggNOG" id="COG0030">
    <property type="taxonomic scope" value="Bacteria"/>
</dbReference>
<evidence type="ECO:0000313" key="11">
    <source>
        <dbReference type="EMBL" id="ADL25245.1"/>
    </source>
</evidence>
<comment type="catalytic activity">
    <reaction evidence="7">
        <text>adenosine(1518)/adenosine(1519) in 16S rRNA + 4 S-adenosyl-L-methionine = N(6)-dimethyladenosine(1518)/N(6)-dimethyladenosine(1519) in 16S rRNA + 4 S-adenosyl-L-homocysteine + 4 H(+)</text>
        <dbReference type="Rhea" id="RHEA:19609"/>
        <dbReference type="Rhea" id="RHEA-COMP:10232"/>
        <dbReference type="Rhea" id="RHEA-COMP:10233"/>
        <dbReference type="ChEBI" id="CHEBI:15378"/>
        <dbReference type="ChEBI" id="CHEBI:57856"/>
        <dbReference type="ChEBI" id="CHEBI:59789"/>
        <dbReference type="ChEBI" id="CHEBI:74411"/>
        <dbReference type="ChEBI" id="CHEBI:74493"/>
        <dbReference type="EC" id="2.1.1.182"/>
    </reaction>
</comment>
<comment type="function">
    <text evidence="7">Specifically dimethylates two adjacent adenosines (A1518 and A1519) in the loop of a conserved hairpin near the 3'-end of 16S rRNA in the 30S particle. May play a critical role in biogenesis of 30S subunits.</text>
</comment>
<evidence type="ECO:0000256" key="8">
    <source>
        <dbReference type="PROSITE-ProRule" id="PRU01026"/>
    </source>
</evidence>
<gene>
    <name evidence="7 11" type="primary">ksgA</name>
    <name evidence="7" type="synonym">rsmA</name>
    <name evidence="10" type="ordered locus">Fisuc_1381</name>
    <name evidence="11" type="ordered locus">FSU_1847</name>
</gene>
<keyword evidence="6 7" id="KW-0694">RNA-binding</keyword>
<dbReference type="PATRIC" id="fig|59374.8.peg.1780"/>
<dbReference type="GO" id="GO:0052908">
    <property type="term" value="F:16S rRNA (adenine(1518)-N(6)/adenine(1519)-N(6))-dimethyltransferase activity"/>
    <property type="evidence" value="ECO:0007669"/>
    <property type="project" value="UniProtKB-EC"/>
</dbReference>
<feature type="binding site" evidence="7 8">
    <location>
        <position position="14"/>
    </location>
    <ligand>
        <name>S-adenosyl-L-methionine</name>
        <dbReference type="ChEBI" id="CHEBI:59789"/>
    </ligand>
</feature>
<evidence type="ECO:0000256" key="6">
    <source>
        <dbReference type="ARBA" id="ARBA00022884"/>
    </source>
</evidence>
<dbReference type="OrthoDB" id="9814755at2"/>
<evidence type="ECO:0000256" key="4">
    <source>
        <dbReference type="ARBA" id="ARBA00022679"/>
    </source>
</evidence>
<protein>
    <recommendedName>
        <fullName evidence="7">Ribosomal RNA small subunit methyltransferase A</fullName>
        <ecNumber evidence="7">2.1.1.182</ecNumber>
    </recommendedName>
    <alternativeName>
        <fullName evidence="7">16S rRNA (adenine(1518)-N(6)/adenine(1519)-N(6))-dimethyltransferase</fullName>
    </alternativeName>
    <alternativeName>
        <fullName evidence="7">16S rRNA dimethyladenosine transferase</fullName>
    </alternativeName>
    <alternativeName>
        <fullName evidence="7">16S rRNA dimethylase</fullName>
    </alternativeName>
    <alternativeName>
        <fullName evidence="7">S-adenosylmethionine-6-N', N'-adenosyl(rRNA) dimethyltransferase</fullName>
    </alternativeName>
</protein>
<comment type="similarity">
    <text evidence="7">Belongs to the class I-like SAM-binding methyltransferase superfamily. rRNA adenine N(6)-methyltransferase family. RsmA subfamily.</text>
</comment>
<dbReference type="CDD" id="cd02440">
    <property type="entry name" value="AdoMet_MTases"/>
    <property type="match status" value="1"/>
</dbReference>
<dbReference type="InterPro" id="IPR023165">
    <property type="entry name" value="rRNA_Ade_diMease-like_C"/>
</dbReference>
<dbReference type="Proteomes" id="UP000000517">
    <property type="component" value="Chromosome"/>
</dbReference>
<dbReference type="Pfam" id="PF00398">
    <property type="entry name" value="RrnaAD"/>
    <property type="match status" value="1"/>
</dbReference>
<keyword evidence="4 7" id="KW-0808">Transferase</keyword>
<evidence type="ECO:0000313" key="12">
    <source>
        <dbReference type="Proteomes" id="UP000000517"/>
    </source>
</evidence>
<dbReference type="SUPFAM" id="SSF53335">
    <property type="entry name" value="S-adenosyl-L-methionine-dependent methyltransferases"/>
    <property type="match status" value="1"/>
</dbReference>
<dbReference type="InterPro" id="IPR020596">
    <property type="entry name" value="rRNA_Ade_Mease_Trfase_CS"/>
</dbReference>
<feature type="domain" description="Ribosomal RNA adenine methylase transferase N-terminal" evidence="9">
    <location>
        <begin position="18"/>
        <end position="190"/>
    </location>
</feature>
<feature type="binding site" evidence="7 8">
    <location>
        <position position="38"/>
    </location>
    <ligand>
        <name>S-adenosyl-L-methionine</name>
        <dbReference type="ChEBI" id="CHEBI:59789"/>
    </ligand>
</feature>
<evidence type="ECO:0000256" key="3">
    <source>
        <dbReference type="ARBA" id="ARBA00022603"/>
    </source>
</evidence>
<proteinExistence type="inferred from homology"/>
<dbReference type="PROSITE" id="PS51689">
    <property type="entry name" value="SAM_RNA_A_N6_MT"/>
    <property type="match status" value="1"/>
</dbReference>
<dbReference type="Gene3D" id="1.10.8.100">
    <property type="entry name" value="Ribosomal RNA adenine dimethylase-like, domain 2"/>
    <property type="match status" value="1"/>
</dbReference>
<dbReference type="HOGENOM" id="CLU_041220_0_1_0"/>
<sequence length="261" mass="29275">MDRARRRKFGQNFLDVETATAIAGDLPAEAGEFVLEIGPGHGALTEHLLNRGLELTAVEIDEQCVEVLNEKFKDYKNFNIVNIDFLKFDLQAFLDAHAKPWVTGNLPYNVSTAIIAGLMPRLHLTKGFMGMVQLEVAERICAEPCSSNYGSLSVLVSAFANTQILRKIGPEHFTPKPNVDSATMLLTPREDAIQAPDGFFDFVRTAFTQKRKTLANSFGRNYDKKKIQATIELLDWPTTIRAEELSPEQFLNFYKAFKGEN</sequence>
<evidence type="ECO:0000256" key="7">
    <source>
        <dbReference type="HAMAP-Rule" id="MF_00607"/>
    </source>
</evidence>
<dbReference type="HAMAP" id="MF_00607">
    <property type="entry name" value="16SrRNA_methyltr_A"/>
    <property type="match status" value="1"/>
</dbReference>
<feature type="binding site" evidence="7 8">
    <location>
        <position position="59"/>
    </location>
    <ligand>
        <name>S-adenosyl-L-methionine</name>
        <dbReference type="ChEBI" id="CHEBI:59789"/>
    </ligand>
</feature>
<dbReference type="GO" id="GO:0003723">
    <property type="term" value="F:RNA binding"/>
    <property type="evidence" value="ECO:0007669"/>
    <property type="project" value="UniProtKB-UniRule"/>
</dbReference>
<reference evidence="10 13" key="1">
    <citation type="submission" date="2009-10" db="EMBL/GenBank/DDBJ databases">
        <title>Complete sequence of Fibrobacter succinogenes subsp. succinogenes S85.</title>
        <authorList>
            <consortium name="US DOE Joint Genome Institute"/>
            <person name="Lucas S."/>
            <person name="Copeland A."/>
            <person name="Lapidus A."/>
            <person name="Glavina del Rio T."/>
            <person name="Tice H."/>
            <person name="Bruce D."/>
            <person name="Goodwin L."/>
            <person name="Pitluck S."/>
            <person name="Chertkov O."/>
            <person name="Detter J.C."/>
            <person name="Han C."/>
            <person name="Tapia R."/>
            <person name="Larimer F."/>
            <person name="Land M."/>
            <person name="Hauser L."/>
            <person name="Kyrpides N."/>
            <person name="Mikhailova N."/>
            <person name="Weimer P.J."/>
            <person name="Stevenson D.M."/>
            <person name="Boyum J."/>
            <person name="Brumm P.I."/>
            <person name="Mead D."/>
        </authorList>
    </citation>
    <scope>NUCLEOTIDE SEQUENCE [LARGE SCALE GENOMIC DNA]</scope>
    <source>
        <strain evidence="13">ATCC 19169 / S85</strain>
        <strain evidence="10">S85</strain>
    </source>
</reference>
<keyword evidence="2 7" id="KW-0698">rRNA processing</keyword>
<evidence type="ECO:0000313" key="10">
    <source>
        <dbReference type="EMBL" id="ACX74979.1"/>
    </source>
</evidence>
<dbReference type="InterPro" id="IPR029063">
    <property type="entry name" value="SAM-dependent_MTases_sf"/>
</dbReference>
<dbReference type="RefSeq" id="WP_014546080.1">
    <property type="nucleotide sequence ID" value="NC_013410.1"/>
</dbReference>
<organism evidence="11 12">
    <name type="scientific">Fibrobacter succinogenes (strain ATCC 19169 / S85)</name>
    <dbReference type="NCBI Taxonomy" id="59374"/>
    <lineage>
        <taxon>Bacteria</taxon>
        <taxon>Pseudomonadati</taxon>
        <taxon>Fibrobacterota</taxon>
        <taxon>Fibrobacteria</taxon>
        <taxon>Fibrobacterales</taxon>
        <taxon>Fibrobacteraceae</taxon>
        <taxon>Fibrobacter</taxon>
    </lineage>
</organism>
<evidence type="ECO:0000259" key="9">
    <source>
        <dbReference type="SMART" id="SM00650"/>
    </source>
</evidence>
<reference evidence="11" key="3">
    <citation type="submission" date="2010-08" db="EMBL/GenBank/DDBJ databases">
        <authorList>
            <person name="Durkin A.S."/>
            <person name="Nelson K.E."/>
            <person name="Morrison M."/>
            <person name="Forsberg C.W."/>
            <person name="Wilson D.B."/>
            <person name="Russell J.B."/>
            <person name="Cann I.K.O."/>
            <person name="Mackie R.I."/>
            <person name="White B.A."/>
        </authorList>
    </citation>
    <scope>NUCLEOTIDE SEQUENCE</scope>
    <source>
        <strain evidence="11">S85</strain>
    </source>
</reference>
<feature type="binding site" evidence="7 8">
    <location>
        <position position="105"/>
    </location>
    <ligand>
        <name>S-adenosyl-L-methionine</name>
        <dbReference type="ChEBI" id="CHEBI:59789"/>
    </ligand>
</feature>
<dbReference type="EMBL" id="CP001792">
    <property type="protein sequence ID" value="ACX74979.1"/>
    <property type="molecule type" value="Genomic_DNA"/>
</dbReference>
<dbReference type="EMBL" id="CP002158">
    <property type="protein sequence ID" value="ADL25245.1"/>
    <property type="molecule type" value="Genomic_DNA"/>
</dbReference>
<comment type="subcellular location">
    <subcellularLocation>
        <location evidence="7">Cytoplasm</location>
    </subcellularLocation>
</comment>
<reference evidence="12" key="2">
    <citation type="submission" date="2010-08" db="EMBL/GenBank/DDBJ databases">
        <title>Complete sequence of Fibrobacter succinogenes subsp. succinogenes S85.</title>
        <authorList>
            <person name="Durkin A.S."/>
            <person name="Nelson K.E."/>
            <person name="Morrison M."/>
            <person name="Forsberg C.W."/>
            <person name="Wilson D.B."/>
            <person name="Russell J.B."/>
            <person name="Cann I.K.O."/>
            <person name="Mackie R.I."/>
            <person name="White B.A."/>
        </authorList>
    </citation>
    <scope>NUCLEOTIDE SEQUENCE [LARGE SCALE GENOMIC DNA]</scope>
    <source>
        <strain evidence="12">ATCC 19169 / S85</strain>
    </source>
</reference>
<dbReference type="NCBIfam" id="TIGR00755">
    <property type="entry name" value="ksgA"/>
    <property type="match status" value="1"/>
</dbReference>
<evidence type="ECO:0000256" key="1">
    <source>
        <dbReference type="ARBA" id="ARBA00022490"/>
    </source>
</evidence>
<dbReference type="InterPro" id="IPR011530">
    <property type="entry name" value="rRNA_adenine_dimethylase"/>
</dbReference>
<evidence type="ECO:0000256" key="2">
    <source>
        <dbReference type="ARBA" id="ARBA00022552"/>
    </source>
</evidence>
<dbReference type="STRING" id="59374.FSU_1847"/>
<dbReference type="EC" id="2.1.1.182" evidence="7"/>